<gene>
    <name evidence="1" type="ORF">MONAX_5E003262</name>
</gene>
<sequence length="91" mass="10172">MAAGNSGQGQVRETGLWLKNAQWMNWHLCADARCQAFRLINLWNSFAGSLKYTLAPPPSASRSFSLESGALAFSRRLDENEVSRHTFDGIR</sequence>
<keyword evidence="2" id="KW-1185">Reference proteome</keyword>
<dbReference type="Proteomes" id="UP000335636">
    <property type="component" value="Unassembled WGS sequence"/>
</dbReference>
<proteinExistence type="predicted"/>
<evidence type="ECO:0000313" key="2">
    <source>
        <dbReference type="Proteomes" id="UP000335636"/>
    </source>
</evidence>
<accession>A0A5E4A7H2</accession>
<organism evidence="1 2">
    <name type="scientific">Marmota monax</name>
    <name type="common">Woodchuck</name>
    <dbReference type="NCBI Taxonomy" id="9995"/>
    <lineage>
        <taxon>Eukaryota</taxon>
        <taxon>Metazoa</taxon>
        <taxon>Chordata</taxon>
        <taxon>Craniata</taxon>
        <taxon>Vertebrata</taxon>
        <taxon>Euteleostomi</taxon>
        <taxon>Mammalia</taxon>
        <taxon>Eutheria</taxon>
        <taxon>Euarchontoglires</taxon>
        <taxon>Glires</taxon>
        <taxon>Rodentia</taxon>
        <taxon>Sciuromorpha</taxon>
        <taxon>Sciuridae</taxon>
        <taxon>Xerinae</taxon>
        <taxon>Marmotini</taxon>
        <taxon>Marmota</taxon>
    </lineage>
</organism>
<dbReference type="AlphaFoldDB" id="A0A5E4A7H2"/>
<reference evidence="1" key="1">
    <citation type="submission" date="2019-04" db="EMBL/GenBank/DDBJ databases">
        <authorList>
            <person name="Alioto T."/>
            <person name="Alioto T."/>
        </authorList>
    </citation>
    <scope>NUCLEOTIDE SEQUENCE [LARGE SCALE GENOMIC DNA]</scope>
</reference>
<evidence type="ECO:0000313" key="1">
    <source>
        <dbReference type="EMBL" id="VTJ52955.1"/>
    </source>
</evidence>
<protein>
    <submittedName>
        <fullName evidence="1">Uncharacterized protein</fullName>
    </submittedName>
</protein>
<dbReference type="EMBL" id="CABDUW010000023">
    <property type="protein sequence ID" value="VTJ52955.1"/>
    <property type="molecule type" value="Genomic_DNA"/>
</dbReference>
<comment type="caution">
    <text evidence="1">The sequence shown here is derived from an EMBL/GenBank/DDBJ whole genome shotgun (WGS) entry which is preliminary data.</text>
</comment>
<name>A0A5E4A7H2_MARMO</name>